<dbReference type="PROSITE" id="PS50181">
    <property type="entry name" value="FBOX"/>
    <property type="match status" value="1"/>
</dbReference>
<dbReference type="InterPro" id="IPR013187">
    <property type="entry name" value="F-box-assoc_dom_typ3"/>
</dbReference>
<dbReference type="SUPFAM" id="SSF63829">
    <property type="entry name" value="Calcium-dependent phosphotriesterase"/>
    <property type="match status" value="1"/>
</dbReference>
<dbReference type="Proteomes" id="UP000694864">
    <property type="component" value="Chromosome 5"/>
</dbReference>
<dbReference type="InterPro" id="IPR017451">
    <property type="entry name" value="F-box-assoc_interact_dom"/>
</dbReference>
<gene>
    <name evidence="3" type="primary">LOC104785514</name>
</gene>
<dbReference type="PANTHER" id="PTHR31111:SF113">
    <property type="entry name" value="F-BOX ASSOCIATED UBIQUITINATION EFFECTOR FAMILY PROTEIN"/>
    <property type="match status" value="1"/>
</dbReference>
<accession>A0ABM0Z1B2</accession>
<keyword evidence="2" id="KW-1185">Reference proteome</keyword>
<dbReference type="NCBIfam" id="TIGR01640">
    <property type="entry name" value="F_box_assoc_1"/>
    <property type="match status" value="1"/>
</dbReference>
<dbReference type="InterPro" id="IPR001810">
    <property type="entry name" value="F-box_dom"/>
</dbReference>
<evidence type="ECO:0000259" key="1">
    <source>
        <dbReference type="PROSITE" id="PS50181"/>
    </source>
</evidence>
<reference evidence="2" key="1">
    <citation type="journal article" date="2014" name="Nat. Commun.">
        <title>The emerging biofuel crop Camelina sativa retains a highly undifferentiated hexaploid genome structure.</title>
        <authorList>
            <person name="Kagale S."/>
            <person name="Koh C."/>
            <person name="Nixon J."/>
            <person name="Bollina V."/>
            <person name="Clarke W.E."/>
            <person name="Tuteja R."/>
            <person name="Spillane C."/>
            <person name="Robinson S.J."/>
            <person name="Links M.G."/>
            <person name="Clarke C."/>
            <person name="Higgins E.E."/>
            <person name="Huebert T."/>
            <person name="Sharpe A.G."/>
            <person name="Parkin I.A."/>
        </authorList>
    </citation>
    <scope>NUCLEOTIDE SEQUENCE [LARGE SCALE GENOMIC DNA]</scope>
    <source>
        <strain evidence="2">cv. DH55</strain>
    </source>
</reference>
<proteinExistence type="predicted"/>
<dbReference type="GeneID" id="104785514"/>
<dbReference type="Pfam" id="PF08268">
    <property type="entry name" value="FBA_3"/>
    <property type="match status" value="1"/>
</dbReference>
<reference evidence="3" key="2">
    <citation type="submission" date="2025-08" db="UniProtKB">
        <authorList>
            <consortium name="RefSeq"/>
        </authorList>
    </citation>
    <scope>IDENTIFICATION</scope>
    <source>
        <tissue evidence="3">Leaf</tissue>
    </source>
</reference>
<dbReference type="InterPro" id="IPR036047">
    <property type="entry name" value="F-box-like_dom_sf"/>
</dbReference>
<dbReference type="PANTHER" id="PTHR31111">
    <property type="entry name" value="BNAA05G37150D PROTEIN-RELATED"/>
    <property type="match status" value="1"/>
</dbReference>
<evidence type="ECO:0000313" key="2">
    <source>
        <dbReference type="Proteomes" id="UP000694864"/>
    </source>
</evidence>
<organism evidence="2 3">
    <name type="scientific">Camelina sativa</name>
    <name type="common">False flax</name>
    <name type="synonym">Myagrum sativum</name>
    <dbReference type="NCBI Taxonomy" id="90675"/>
    <lineage>
        <taxon>Eukaryota</taxon>
        <taxon>Viridiplantae</taxon>
        <taxon>Streptophyta</taxon>
        <taxon>Embryophyta</taxon>
        <taxon>Tracheophyta</taxon>
        <taxon>Spermatophyta</taxon>
        <taxon>Magnoliopsida</taxon>
        <taxon>eudicotyledons</taxon>
        <taxon>Gunneridae</taxon>
        <taxon>Pentapetalae</taxon>
        <taxon>rosids</taxon>
        <taxon>malvids</taxon>
        <taxon>Brassicales</taxon>
        <taxon>Brassicaceae</taxon>
        <taxon>Camelineae</taxon>
        <taxon>Camelina</taxon>
    </lineage>
</organism>
<dbReference type="SMART" id="SM00256">
    <property type="entry name" value="FBOX"/>
    <property type="match status" value="1"/>
</dbReference>
<protein>
    <submittedName>
        <fullName evidence="3">F-box/kelch-repeat protein At2g43445-like</fullName>
    </submittedName>
</protein>
<sequence>MSDLVVPADLVEEILVRLPVKSILKFKTISRPWKSIVESTSFARRRRRIIMNTTKPQILAAATAGNHETLRRRFKEEEEEEEVEMFYLHCDAAATLPSLTCDGLVCIPVPGSINVLNPSTGELLSFPSGPDPVKTNRYDRPIFDDSWWHTFPGYWAMGFGRDEVNGSYKVVRMFFDTKQSEILDINIGEWRKLPSPQPYYVEARRKSACVNGSIYWLNYDLSATYWIRNNPDYKILALDLHTEEFRDVPPPPTLAEPGQLVNLQDRLAIAIANAPPYYWELTIWSMDVAEEETWSKTYCIRLFSRDLSPRMWRMWCRPLAVSKRGTLYFHDNVNRLFKYCPDTGLVRCISFGVRVISPFTENFFPLRHVDSASGMRTFGFQHLIPESWISKTLRRIDLQIPNILFTSTVAAFVVLLATRS</sequence>
<dbReference type="Pfam" id="PF00646">
    <property type="entry name" value="F-box"/>
    <property type="match status" value="1"/>
</dbReference>
<feature type="domain" description="F-box" evidence="1">
    <location>
        <begin position="1"/>
        <end position="46"/>
    </location>
</feature>
<dbReference type="RefSeq" id="XP_010509036.1">
    <property type="nucleotide sequence ID" value="XM_010510734.1"/>
</dbReference>
<evidence type="ECO:0000313" key="3">
    <source>
        <dbReference type="RefSeq" id="XP_010509036.1"/>
    </source>
</evidence>
<name>A0ABM0Z1B2_CAMSA</name>
<dbReference type="SUPFAM" id="SSF81383">
    <property type="entry name" value="F-box domain"/>
    <property type="match status" value="1"/>
</dbReference>